<organism evidence="1 2">
    <name type="scientific">Colletotrichum lupini</name>
    <dbReference type="NCBI Taxonomy" id="145971"/>
    <lineage>
        <taxon>Eukaryota</taxon>
        <taxon>Fungi</taxon>
        <taxon>Dikarya</taxon>
        <taxon>Ascomycota</taxon>
        <taxon>Pezizomycotina</taxon>
        <taxon>Sordariomycetes</taxon>
        <taxon>Hypocreomycetidae</taxon>
        <taxon>Glomerellales</taxon>
        <taxon>Glomerellaceae</taxon>
        <taxon>Colletotrichum</taxon>
        <taxon>Colletotrichum acutatum species complex</taxon>
    </lineage>
</organism>
<name>A0A9Q8WCA7_9PEZI</name>
<protein>
    <submittedName>
        <fullName evidence="1">Uncharacterized protein</fullName>
    </submittedName>
</protein>
<dbReference type="Proteomes" id="UP000830671">
    <property type="component" value="Chromosome 2"/>
</dbReference>
<dbReference type="RefSeq" id="XP_049139029.1">
    <property type="nucleotide sequence ID" value="XM_049281886.1"/>
</dbReference>
<proteinExistence type="predicted"/>
<dbReference type="AlphaFoldDB" id="A0A9Q8WCA7"/>
<dbReference type="KEGG" id="clup:CLUP02_02858"/>
<dbReference type="GeneID" id="73336896"/>
<accession>A0A9Q8WCA7</accession>
<keyword evidence="2" id="KW-1185">Reference proteome</keyword>
<reference evidence="1" key="1">
    <citation type="journal article" date="2021" name="Mol. Plant Microbe Interact.">
        <title>Complete Genome Sequence of the Plant-Pathogenic Fungus Colletotrichum lupini.</title>
        <authorList>
            <person name="Baroncelli R."/>
            <person name="Pensec F."/>
            <person name="Da Lio D."/>
            <person name="Boufleur T."/>
            <person name="Vicente I."/>
            <person name="Sarrocco S."/>
            <person name="Picot A."/>
            <person name="Baraldi E."/>
            <person name="Sukno S."/>
            <person name="Thon M."/>
            <person name="Le Floch G."/>
        </authorList>
    </citation>
    <scope>NUCLEOTIDE SEQUENCE</scope>
    <source>
        <strain evidence="1">IMI 504893</strain>
    </source>
</reference>
<gene>
    <name evidence="1" type="ORF">CLUP02_02858</name>
</gene>
<dbReference type="EMBL" id="CP019474">
    <property type="protein sequence ID" value="UQC77390.1"/>
    <property type="molecule type" value="Genomic_DNA"/>
</dbReference>
<evidence type="ECO:0000313" key="1">
    <source>
        <dbReference type="EMBL" id="UQC77390.1"/>
    </source>
</evidence>
<sequence length="370" mass="41613">MSNSKRKSRPHLEIGCSEEGPRTRFLRFMERMEAATFIGPRGWLCPSLLGCYRLSEPRQSSDSSFEAVLDKEWFTVFGRGYGLGSKPVWISTWIRSKLSTTLLAVMVILQYLGSGCALGRRGRRLRLLMLPNELGGLGDNINADASQIFSWRQDIGCLPALSSIIFHRREPPGRRTYLINFNFSRDHAGHACRILRRVPVSTATGWRGRCGAVRCNPQLQPPVCVAAGFMAIETPRGLPSNQEDIFSKKYQRMVPHQALVSWYTASIDFQTGELDSTEIRRPPILVIDELLIPSLQVLCLIKFLQEAVGAIHIGYGQRISREQIAGQELGQVFELIQARMPCCIDQKGVATLIVINVPWRRFIVRLQTAG</sequence>
<evidence type="ECO:0000313" key="2">
    <source>
        <dbReference type="Proteomes" id="UP000830671"/>
    </source>
</evidence>